<protein>
    <submittedName>
        <fullName evidence="3">Uncharacterized protein</fullName>
    </submittedName>
</protein>
<dbReference type="OrthoDB" id="5596579at2759"/>
<feature type="compositionally biased region" description="Gly residues" evidence="1">
    <location>
        <begin position="60"/>
        <end position="80"/>
    </location>
</feature>
<feature type="signal peptide" evidence="2">
    <location>
        <begin position="1"/>
        <end position="18"/>
    </location>
</feature>
<proteinExistence type="predicted"/>
<sequence length="100" mass="8898">MHFSTAAAIIGLVSLTVAAPLAKPDGTLGGVVDAVAPITGGLGVTLNQILGFKDSDSSSGGSGSSGSSGGAAGSSSGGGGGSAVLGGVVDSLAPVTGGLG</sequence>
<evidence type="ECO:0000313" key="4">
    <source>
        <dbReference type="Proteomes" id="UP001139887"/>
    </source>
</evidence>
<dbReference type="AlphaFoldDB" id="A0A9W8I166"/>
<dbReference type="Proteomes" id="UP001139887">
    <property type="component" value="Unassembled WGS sequence"/>
</dbReference>
<comment type="caution">
    <text evidence="3">The sequence shown here is derived from an EMBL/GenBank/DDBJ whole genome shotgun (WGS) entry which is preliminary data.</text>
</comment>
<feature type="chain" id="PRO_5040797464" evidence="2">
    <location>
        <begin position="19"/>
        <end position="100"/>
    </location>
</feature>
<dbReference type="EMBL" id="JANBUW010001507">
    <property type="protein sequence ID" value="KAJ2843151.1"/>
    <property type="molecule type" value="Genomic_DNA"/>
</dbReference>
<name>A0A9W8I166_9FUNG</name>
<gene>
    <name evidence="3" type="ORF">IWW36_005655</name>
</gene>
<evidence type="ECO:0000256" key="2">
    <source>
        <dbReference type="SAM" id="SignalP"/>
    </source>
</evidence>
<reference evidence="3" key="1">
    <citation type="submission" date="2022-07" db="EMBL/GenBank/DDBJ databases">
        <title>Phylogenomic reconstructions and comparative analyses of Kickxellomycotina fungi.</title>
        <authorList>
            <person name="Reynolds N.K."/>
            <person name="Stajich J.E."/>
            <person name="Barry K."/>
            <person name="Grigoriev I.V."/>
            <person name="Crous P."/>
            <person name="Smith M.E."/>
        </authorList>
    </citation>
    <scope>NUCLEOTIDE SEQUENCE</scope>
    <source>
        <strain evidence="3">NRRL 1566</strain>
    </source>
</reference>
<keyword evidence="2" id="KW-0732">Signal</keyword>
<evidence type="ECO:0000256" key="1">
    <source>
        <dbReference type="SAM" id="MobiDB-lite"/>
    </source>
</evidence>
<feature type="region of interest" description="Disordered" evidence="1">
    <location>
        <begin position="55"/>
        <end position="80"/>
    </location>
</feature>
<feature type="non-terminal residue" evidence="3">
    <location>
        <position position="100"/>
    </location>
</feature>
<evidence type="ECO:0000313" key="3">
    <source>
        <dbReference type="EMBL" id="KAJ2843151.1"/>
    </source>
</evidence>
<keyword evidence="4" id="KW-1185">Reference proteome</keyword>
<accession>A0A9W8I166</accession>
<organism evidence="3 4">
    <name type="scientific">Coemansia brasiliensis</name>
    <dbReference type="NCBI Taxonomy" id="2650707"/>
    <lineage>
        <taxon>Eukaryota</taxon>
        <taxon>Fungi</taxon>
        <taxon>Fungi incertae sedis</taxon>
        <taxon>Zoopagomycota</taxon>
        <taxon>Kickxellomycotina</taxon>
        <taxon>Kickxellomycetes</taxon>
        <taxon>Kickxellales</taxon>
        <taxon>Kickxellaceae</taxon>
        <taxon>Coemansia</taxon>
    </lineage>
</organism>